<dbReference type="InterPro" id="IPR036663">
    <property type="entry name" value="Fumarylacetoacetase_C_sf"/>
</dbReference>
<dbReference type="PANTHER" id="PTHR30143">
    <property type="entry name" value="ACID HYDRATASE"/>
    <property type="match status" value="1"/>
</dbReference>
<keyword evidence="4" id="KW-1185">Reference proteome</keyword>
<dbReference type="PANTHER" id="PTHR30143:SF0">
    <property type="entry name" value="2-KETO-4-PENTENOATE HYDRATASE"/>
    <property type="match status" value="1"/>
</dbReference>
<dbReference type="InterPro" id="IPR050772">
    <property type="entry name" value="Hydratase-Decarb/MhpD_sf"/>
</dbReference>
<name>A0A369VZE1_9HYPH</name>
<dbReference type="Proteomes" id="UP000253759">
    <property type="component" value="Unassembled WGS sequence"/>
</dbReference>
<reference evidence="4" key="1">
    <citation type="submission" date="2018-07" db="EMBL/GenBank/DDBJ databases">
        <authorList>
            <person name="Liu B.-T."/>
            <person name="Du Z."/>
        </authorList>
    </citation>
    <scope>NUCLEOTIDE SEQUENCE [LARGE SCALE GENOMIC DNA]</scope>
    <source>
        <strain evidence="4">XYN52</strain>
    </source>
</reference>
<proteinExistence type="predicted"/>
<dbReference type="AlphaFoldDB" id="A0A369VZE1"/>
<dbReference type="RefSeq" id="WP_114647086.1">
    <property type="nucleotide sequence ID" value="NZ_QQNH01000042.1"/>
</dbReference>
<dbReference type="GO" id="GO:0005737">
    <property type="term" value="C:cytoplasm"/>
    <property type="evidence" value="ECO:0007669"/>
    <property type="project" value="TreeGrafter"/>
</dbReference>
<dbReference type="GO" id="GO:0008684">
    <property type="term" value="F:2-oxopent-4-enoate hydratase activity"/>
    <property type="evidence" value="ECO:0007669"/>
    <property type="project" value="TreeGrafter"/>
</dbReference>
<evidence type="ECO:0000313" key="3">
    <source>
        <dbReference type="EMBL" id="RDE07678.1"/>
    </source>
</evidence>
<keyword evidence="1" id="KW-0456">Lyase</keyword>
<organism evidence="3 4">
    <name type="scientific">Pelagibacterium lacus</name>
    <dbReference type="NCBI Taxonomy" id="2282655"/>
    <lineage>
        <taxon>Bacteria</taxon>
        <taxon>Pseudomonadati</taxon>
        <taxon>Pseudomonadota</taxon>
        <taxon>Alphaproteobacteria</taxon>
        <taxon>Hyphomicrobiales</taxon>
        <taxon>Devosiaceae</taxon>
        <taxon>Pelagibacterium</taxon>
    </lineage>
</organism>
<sequence>MIVIPDAARRAADHLLAGAEGGLADLPEDCRPTTDAEAYLIQDEMIRRLGQPEAWKVAPASGGDVPRCSPVFEAVAAGQPFRSPLRAPLVELEIGFVLASDLTTASQGTIADAIGEAVAVFELLDSRFVDRKAVSRWSSLADRQSNIAAVIGTGTAAWQGLEFADLGAELRVDETTSTAGKPPASTAAVREAVAWLADHLAARGHGLRRGQCILTGARLGPVPVAPGARLHGIVEGVGEVSATIPQQDPDIFHKKDHQP</sequence>
<dbReference type="SUPFAM" id="SSF56529">
    <property type="entry name" value="FAH"/>
    <property type="match status" value="1"/>
</dbReference>
<accession>A0A369VZE1</accession>
<dbReference type="Pfam" id="PF01557">
    <property type="entry name" value="FAA_hydrolase"/>
    <property type="match status" value="1"/>
</dbReference>
<dbReference type="EMBL" id="QQNH01000042">
    <property type="protein sequence ID" value="RDE07678.1"/>
    <property type="molecule type" value="Genomic_DNA"/>
</dbReference>
<evidence type="ECO:0000256" key="1">
    <source>
        <dbReference type="ARBA" id="ARBA00023239"/>
    </source>
</evidence>
<dbReference type="OrthoDB" id="7854191at2"/>
<comment type="caution">
    <text evidence="3">The sequence shown here is derived from an EMBL/GenBank/DDBJ whole genome shotgun (WGS) entry which is preliminary data.</text>
</comment>
<evidence type="ECO:0000313" key="4">
    <source>
        <dbReference type="Proteomes" id="UP000253759"/>
    </source>
</evidence>
<dbReference type="InterPro" id="IPR011234">
    <property type="entry name" value="Fumarylacetoacetase-like_C"/>
</dbReference>
<protein>
    <recommendedName>
        <fullName evidence="2">Fumarylacetoacetase-like C-terminal domain-containing protein</fullName>
    </recommendedName>
</protein>
<evidence type="ECO:0000259" key="2">
    <source>
        <dbReference type="Pfam" id="PF01557"/>
    </source>
</evidence>
<dbReference type="Gene3D" id="3.90.850.10">
    <property type="entry name" value="Fumarylacetoacetase-like, C-terminal domain"/>
    <property type="match status" value="1"/>
</dbReference>
<gene>
    <name evidence="3" type="ORF">DVH29_15465</name>
</gene>
<feature type="domain" description="Fumarylacetoacetase-like C-terminal" evidence="2">
    <location>
        <begin position="87"/>
        <end position="244"/>
    </location>
</feature>